<feature type="transmembrane region" description="Helical" evidence="1">
    <location>
        <begin position="141"/>
        <end position="165"/>
    </location>
</feature>
<name>A0A2P9ABZ2_9HYPH</name>
<keyword evidence="1" id="KW-0812">Transmembrane</keyword>
<reference evidence="3" key="1">
    <citation type="submission" date="2016-12" db="EMBL/GenBank/DDBJ databases">
        <authorList>
            <person name="Brunel B."/>
        </authorList>
    </citation>
    <scope>NUCLEOTIDE SEQUENCE [LARGE SCALE GENOMIC DNA]</scope>
</reference>
<keyword evidence="1" id="KW-0472">Membrane</keyword>
<proteinExistence type="predicted"/>
<feature type="transmembrane region" description="Helical" evidence="1">
    <location>
        <begin position="77"/>
        <end position="94"/>
    </location>
</feature>
<evidence type="ECO:0000256" key="1">
    <source>
        <dbReference type="SAM" id="Phobius"/>
    </source>
</evidence>
<accession>A0A2P9ABZ2</accession>
<dbReference type="RefSeq" id="WP_123146361.1">
    <property type="nucleotide sequence ID" value="NZ_FUIG01000013.1"/>
</dbReference>
<sequence length="198" mass="22104">MASLDFQRPGARGSHWQRQADGTFLFRLDRSAKTRIVNADELTSLIEIQNREWAFVLFTLIPMLVFIVLWLSDRMDSIWVLLAAAIWIALNHHMHRKLRAQTGAILSTTQLSSDEFVFPKASIDGIAIEIAKKVSARSGNFCLVMSILFTGAGAVALVDGIFHLGLGGQEISPLASGYAFAFFGLLSYLFYRVRKLRP</sequence>
<dbReference type="Proteomes" id="UP000245698">
    <property type="component" value="Unassembled WGS sequence"/>
</dbReference>
<protein>
    <submittedName>
        <fullName evidence="2">Uncharacterized protein</fullName>
    </submittedName>
</protein>
<evidence type="ECO:0000313" key="2">
    <source>
        <dbReference type="EMBL" id="SJM28631.1"/>
    </source>
</evidence>
<dbReference type="EMBL" id="FUIG01000013">
    <property type="protein sequence ID" value="SJM28631.1"/>
    <property type="molecule type" value="Genomic_DNA"/>
</dbReference>
<evidence type="ECO:0000313" key="3">
    <source>
        <dbReference type="Proteomes" id="UP000245698"/>
    </source>
</evidence>
<keyword evidence="1" id="KW-1133">Transmembrane helix</keyword>
<organism evidence="2 3">
    <name type="scientific">Mesorhizobium delmotii</name>
    <dbReference type="NCBI Taxonomy" id="1631247"/>
    <lineage>
        <taxon>Bacteria</taxon>
        <taxon>Pseudomonadati</taxon>
        <taxon>Pseudomonadota</taxon>
        <taxon>Alphaproteobacteria</taxon>
        <taxon>Hyphomicrobiales</taxon>
        <taxon>Phyllobacteriaceae</taxon>
        <taxon>Mesorhizobium</taxon>
    </lineage>
</organism>
<feature type="transmembrane region" description="Helical" evidence="1">
    <location>
        <begin position="53"/>
        <end position="71"/>
    </location>
</feature>
<gene>
    <name evidence="2" type="ORF">BQ8482_110561</name>
</gene>
<keyword evidence="3" id="KW-1185">Reference proteome</keyword>
<dbReference type="AlphaFoldDB" id="A0A2P9ABZ2"/>
<feature type="transmembrane region" description="Helical" evidence="1">
    <location>
        <begin position="171"/>
        <end position="191"/>
    </location>
</feature>